<name>A0A1W1H6G5_9BACT</name>
<accession>A0A1W1H6G5</accession>
<protein>
    <submittedName>
        <fullName evidence="1">Uncharacterized protein</fullName>
    </submittedName>
</protein>
<reference evidence="1 2" key="1">
    <citation type="submission" date="2017-03" db="EMBL/GenBank/DDBJ databases">
        <authorList>
            <person name="Afonso C.L."/>
            <person name="Miller P.J."/>
            <person name="Scott M.A."/>
            <person name="Spackman E."/>
            <person name="Goraichik I."/>
            <person name="Dimitrov K.M."/>
            <person name="Suarez D.L."/>
            <person name="Swayne D.E."/>
        </authorList>
    </citation>
    <scope>NUCLEOTIDE SEQUENCE [LARGE SCALE GENOMIC DNA]</scope>
    <source>
        <strain evidence="1">PRJEB14757</strain>
    </source>
</reference>
<evidence type="ECO:0000313" key="2">
    <source>
        <dbReference type="Proteomes" id="UP000191931"/>
    </source>
</evidence>
<gene>
    <name evidence="1" type="ORF">MTBBW1_1230023</name>
</gene>
<evidence type="ECO:0000313" key="1">
    <source>
        <dbReference type="EMBL" id="SLM28052.1"/>
    </source>
</evidence>
<dbReference type="RefSeq" id="WP_080804432.1">
    <property type="nucleotide sequence ID" value="NZ_LT828547.1"/>
</dbReference>
<proteinExistence type="predicted"/>
<dbReference type="OrthoDB" id="5416559at2"/>
<dbReference type="AlphaFoldDB" id="A0A1W1H6G5"/>
<organism evidence="1 2">
    <name type="scientific">Desulfamplus magnetovallimortis</name>
    <dbReference type="NCBI Taxonomy" id="1246637"/>
    <lineage>
        <taxon>Bacteria</taxon>
        <taxon>Pseudomonadati</taxon>
        <taxon>Thermodesulfobacteriota</taxon>
        <taxon>Desulfobacteria</taxon>
        <taxon>Desulfobacterales</taxon>
        <taxon>Desulfobacteraceae</taxon>
        <taxon>Desulfamplus</taxon>
    </lineage>
</organism>
<dbReference type="EMBL" id="FWEV01000028">
    <property type="protein sequence ID" value="SLM28052.1"/>
    <property type="molecule type" value="Genomic_DNA"/>
</dbReference>
<keyword evidence="2" id="KW-1185">Reference proteome</keyword>
<sequence>MELSVAKNPPKRVTDLIHLKQQGMDLSISLSFEVVPVDFAHENAAFQAYIFLCRYSGTVNGNEFMFRKCYAKGCQHNLCPHVAQAVMIANRYLQRDYKKMKDAGIAIEEKFFSLEEMIVKFKDDSEEASHTKDGVLTIHDYINIAKEGNKVEVKVNLDAIPAVEHFANKKNKQTFLMGNFAISTLGSNGEFQRCLACYQTDQEELKPDAVSTANERLKNLYSEFGEAGIACQPQFF</sequence>
<dbReference type="Proteomes" id="UP000191931">
    <property type="component" value="Unassembled WGS sequence"/>
</dbReference>